<dbReference type="PROSITE" id="PS01081">
    <property type="entry name" value="HTH_TETR_1"/>
    <property type="match status" value="1"/>
</dbReference>
<dbReference type="PANTHER" id="PTHR30055:SF234">
    <property type="entry name" value="HTH-TYPE TRANSCRIPTIONAL REGULATOR BETI"/>
    <property type="match status" value="1"/>
</dbReference>
<dbReference type="PATRIC" id="fig|264251.5.peg.1938"/>
<name>A0A0H2KN21_9MICO</name>
<dbReference type="Pfam" id="PF00440">
    <property type="entry name" value="TetR_N"/>
    <property type="match status" value="1"/>
</dbReference>
<evidence type="ECO:0000256" key="1">
    <source>
        <dbReference type="ARBA" id="ARBA00023015"/>
    </source>
</evidence>
<dbReference type="PRINTS" id="PR00455">
    <property type="entry name" value="HTHTETR"/>
</dbReference>
<keyword evidence="7" id="KW-1185">Reference proteome</keyword>
<dbReference type="EMBL" id="JNBQ01000008">
    <property type="protein sequence ID" value="KLN34935.1"/>
    <property type="molecule type" value="Genomic_DNA"/>
</dbReference>
<feature type="DNA-binding region" description="H-T-H motif" evidence="4">
    <location>
        <begin position="61"/>
        <end position="80"/>
    </location>
</feature>
<dbReference type="STRING" id="264251.FB00_09525"/>
<evidence type="ECO:0000313" key="6">
    <source>
        <dbReference type="EMBL" id="KLN34935.1"/>
    </source>
</evidence>
<evidence type="ECO:0000259" key="5">
    <source>
        <dbReference type="PROSITE" id="PS50977"/>
    </source>
</evidence>
<dbReference type="AlphaFoldDB" id="A0A0H2KN21"/>
<proteinExistence type="predicted"/>
<dbReference type="PANTHER" id="PTHR30055">
    <property type="entry name" value="HTH-TYPE TRANSCRIPTIONAL REGULATOR RUTR"/>
    <property type="match status" value="1"/>
</dbReference>
<dbReference type="GO" id="GO:0003700">
    <property type="term" value="F:DNA-binding transcription factor activity"/>
    <property type="evidence" value="ECO:0007669"/>
    <property type="project" value="TreeGrafter"/>
</dbReference>
<dbReference type="PROSITE" id="PS50977">
    <property type="entry name" value="HTH_TETR_2"/>
    <property type="match status" value="1"/>
</dbReference>
<evidence type="ECO:0000256" key="4">
    <source>
        <dbReference type="PROSITE-ProRule" id="PRU00335"/>
    </source>
</evidence>
<protein>
    <recommendedName>
        <fullName evidence="5">HTH tetR-type domain-containing protein</fullName>
    </recommendedName>
</protein>
<accession>A0A0H2KN21</accession>
<feature type="domain" description="HTH tetR-type" evidence="5">
    <location>
        <begin position="38"/>
        <end position="98"/>
    </location>
</feature>
<evidence type="ECO:0000313" key="7">
    <source>
        <dbReference type="Proteomes" id="UP000035265"/>
    </source>
</evidence>
<evidence type="ECO:0000256" key="3">
    <source>
        <dbReference type="ARBA" id="ARBA00023163"/>
    </source>
</evidence>
<dbReference type="GO" id="GO:0000976">
    <property type="term" value="F:transcription cis-regulatory region binding"/>
    <property type="evidence" value="ECO:0007669"/>
    <property type="project" value="TreeGrafter"/>
</dbReference>
<organism evidence="6 7">
    <name type="scientific">Cellulosimicrobium funkei</name>
    <dbReference type="NCBI Taxonomy" id="264251"/>
    <lineage>
        <taxon>Bacteria</taxon>
        <taxon>Bacillati</taxon>
        <taxon>Actinomycetota</taxon>
        <taxon>Actinomycetes</taxon>
        <taxon>Micrococcales</taxon>
        <taxon>Promicromonosporaceae</taxon>
        <taxon>Cellulosimicrobium</taxon>
    </lineage>
</organism>
<sequence length="232" mass="25402">MVLVPTTLPDVPARPSLAERAAACLAPSPGGLRERKKRARREALVEAAQTLVLERGFDAVTVEDICAEVGVSPRTFFNYFPSKDDAVLGLEDLAVRPEIVAVFVGGGPTGALLDDLEVVVADVLAQQVVTPERMARTLELVQREPHLVTRHVAWVEGHRAELVDMFLARRAVRPFVPDPELLALVVMSLLRASTLEWQQHDREGEPVDHLPTVVGQLRALLQDSRAPDPAAR</sequence>
<dbReference type="SUPFAM" id="SSF46689">
    <property type="entry name" value="Homeodomain-like"/>
    <property type="match status" value="1"/>
</dbReference>
<keyword evidence="2 4" id="KW-0238">DNA-binding</keyword>
<reference evidence="6 7" key="1">
    <citation type="submission" date="2014-05" db="EMBL/GenBank/DDBJ databases">
        <title>Cellulosimicrobium funkei U11 genome.</title>
        <authorList>
            <person name="Hu C."/>
            <person name="Gong Y."/>
            <person name="Wan W."/>
            <person name="Jiang M."/>
        </authorList>
    </citation>
    <scope>NUCLEOTIDE SEQUENCE [LARGE SCALE GENOMIC DNA]</scope>
    <source>
        <strain evidence="6 7">U11</strain>
    </source>
</reference>
<comment type="caution">
    <text evidence="6">The sequence shown here is derived from an EMBL/GenBank/DDBJ whole genome shotgun (WGS) entry which is preliminary data.</text>
</comment>
<dbReference type="Gene3D" id="1.10.357.10">
    <property type="entry name" value="Tetracycline Repressor, domain 2"/>
    <property type="match status" value="1"/>
</dbReference>
<keyword evidence="3" id="KW-0804">Transcription</keyword>
<dbReference type="InterPro" id="IPR023772">
    <property type="entry name" value="DNA-bd_HTH_TetR-type_CS"/>
</dbReference>
<dbReference type="InterPro" id="IPR050109">
    <property type="entry name" value="HTH-type_TetR-like_transc_reg"/>
</dbReference>
<dbReference type="InterPro" id="IPR001647">
    <property type="entry name" value="HTH_TetR"/>
</dbReference>
<dbReference type="InterPro" id="IPR009057">
    <property type="entry name" value="Homeodomain-like_sf"/>
</dbReference>
<dbReference type="Proteomes" id="UP000035265">
    <property type="component" value="Unassembled WGS sequence"/>
</dbReference>
<evidence type="ECO:0000256" key="2">
    <source>
        <dbReference type="ARBA" id="ARBA00023125"/>
    </source>
</evidence>
<gene>
    <name evidence="6" type="ORF">FB00_09525</name>
</gene>
<keyword evidence="1" id="KW-0805">Transcription regulation</keyword>